<evidence type="ECO:0000313" key="18">
    <source>
        <dbReference type="Proteomes" id="UP000033106"/>
    </source>
</evidence>
<dbReference type="EMBL" id="LT549890">
    <property type="protein sequence ID" value="SAI86254.1"/>
    <property type="molecule type" value="Genomic_DNA"/>
</dbReference>
<dbReference type="Gene3D" id="3.40.1350.60">
    <property type="match status" value="1"/>
</dbReference>
<evidence type="ECO:0000313" key="7">
    <source>
        <dbReference type="EMBL" id="AZF67302.1"/>
    </source>
</evidence>
<dbReference type="InterPro" id="IPR040452">
    <property type="entry name" value="SfsA_C"/>
</dbReference>
<dbReference type="EMBL" id="CP050869">
    <property type="protein sequence ID" value="QPG49788.1"/>
    <property type="molecule type" value="Genomic_DNA"/>
</dbReference>
<evidence type="ECO:0000313" key="21">
    <source>
        <dbReference type="Proteomes" id="UP000269431"/>
    </source>
</evidence>
<dbReference type="EMBL" id="CP011057">
    <property type="protein sequence ID" value="AKA78186.1"/>
    <property type="molecule type" value="Genomic_DNA"/>
</dbReference>
<evidence type="ECO:0000313" key="16">
    <source>
        <dbReference type="Proteomes" id="UP000033057"/>
    </source>
</evidence>
<accession>A0A0E3KA85</accession>
<evidence type="ECO:0000313" key="9">
    <source>
        <dbReference type="EMBL" id="AZF72542.1"/>
    </source>
</evidence>
<dbReference type="Proteomes" id="UP000273194">
    <property type="component" value="Chromosome"/>
</dbReference>
<dbReference type="Proteomes" id="UP000033106">
    <property type="component" value="Chromosome"/>
</dbReference>
<dbReference type="InterPro" id="IPR005224">
    <property type="entry name" value="SfsA"/>
</dbReference>
<dbReference type="Gene3D" id="2.40.50.580">
    <property type="match status" value="1"/>
</dbReference>
<dbReference type="EMBL" id="CP033239">
    <property type="protein sequence ID" value="AZF77771.1"/>
    <property type="molecule type" value="Genomic_DNA"/>
</dbReference>
<evidence type="ECO:0000313" key="24">
    <source>
        <dbReference type="Proteomes" id="UP000275843"/>
    </source>
</evidence>
<dbReference type="Pfam" id="PF17746">
    <property type="entry name" value="SfsA_N"/>
    <property type="match status" value="1"/>
</dbReference>
<evidence type="ECO:0000313" key="20">
    <source>
        <dbReference type="Proteomes" id="UP000267993"/>
    </source>
</evidence>
<evidence type="ECO:0000313" key="19">
    <source>
        <dbReference type="Proteomes" id="UP000076770"/>
    </source>
</evidence>
<evidence type="ECO:0000313" key="4">
    <source>
        <dbReference type="EMBL" id="AKA72794.1"/>
    </source>
</evidence>
<dbReference type="InterPro" id="IPR041465">
    <property type="entry name" value="SfsA_N"/>
</dbReference>
<reference evidence="16 17" key="1">
    <citation type="journal article" date="2015" name="Genome Announc.">
        <title>Complete Genome Sequence of Sulfolobus solfataricus Strain 98/2 and Evolved Derivatives.</title>
        <authorList>
            <person name="McCarthy S."/>
            <person name="Gradnigo J."/>
            <person name="Johnson T."/>
            <person name="Payne S."/>
            <person name="Lipzen A."/>
            <person name="Martin J."/>
            <person name="Schackwitz W."/>
            <person name="Moriyama E."/>
            <person name="Blum P."/>
        </authorList>
    </citation>
    <scope>NUCLEOTIDE SEQUENCE [LARGE SCALE GENOMIC DNA]</scope>
    <source>
        <strain evidence="16">98/2 SULC</strain>
        <strain evidence="4">SARC-B</strain>
        <strain evidence="5">SARC-C</strain>
        <strain evidence="6 18">SULA</strain>
        <strain evidence="17">SULB</strain>
    </source>
</reference>
<dbReference type="Proteomes" id="UP000269431">
    <property type="component" value="Chromosome"/>
</dbReference>
<evidence type="ECO:0000313" key="25">
    <source>
        <dbReference type="Proteomes" id="UP000278715"/>
    </source>
</evidence>
<proteinExistence type="inferred from homology"/>
<dbReference type="Proteomes" id="UP000594632">
    <property type="component" value="Chromosome"/>
</dbReference>
<evidence type="ECO:0000313" key="8">
    <source>
        <dbReference type="EMBL" id="AZF69922.1"/>
    </source>
</evidence>
<evidence type="ECO:0000259" key="3">
    <source>
        <dbReference type="Pfam" id="PF17746"/>
    </source>
</evidence>
<reference evidence="5" key="5">
    <citation type="submission" date="2018-10" db="EMBL/GenBank/DDBJ databases">
        <authorList>
            <person name="McCarthy S."/>
            <person name="Gradnigo J."/>
            <person name="Johnson T."/>
            <person name="Payne S."/>
            <person name="Lipzen A."/>
            <person name="Schackwitz W."/>
            <person name="Martin J."/>
            <person name="Moriyama E."/>
            <person name="Blum P."/>
        </authorList>
    </citation>
    <scope>NUCLEOTIDE SEQUENCE</scope>
    <source>
        <strain evidence="4">SARC-B</strain>
        <strain evidence="5">SARC-C</strain>
        <strain evidence="6">SULA</strain>
    </source>
</reference>
<dbReference type="Pfam" id="PF03749">
    <property type="entry name" value="SfsA"/>
    <property type="match status" value="1"/>
</dbReference>
<dbReference type="EMBL" id="CP011056">
    <property type="protein sequence ID" value="AKA75493.1"/>
    <property type="molecule type" value="Genomic_DNA"/>
</dbReference>
<gene>
    <name evidence="1 5" type="primary">sfsA</name>
    <name evidence="14" type="ORF">HFC64_08195</name>
    <name evidence="15" type="ORF">SSOP1_2700</name>
    <name evidence="6" type="ORF">SULA_0376</name>
    <name evidence="4" type="ORF">SULB_0378</name>
    <name evidence="5" type="ORF">SULC_0376</name>
    <name evidence="7" type="ORF">SULG_01925</name>
    <name evidence="8" type="ORF">SULH_01925</name>
    <name evidence="9" type="ORF">SULI_01925</name>
    <name evidence="10" type="ORF">SULM_01925</name>
    <name evidence="11" type="ORF">SULN_01925</name>
    <name evidence="12" type="ORF">SULO_01935</name>
    <name evidence="13" type="ORF">SULZ_01935</name>
</gene>
<dbReference type="EMBL" id="CP033238">
    <property type="protein sequence ID" value="AZF75163.1"/>
    <property type="molecule type" value="Genomic_DNA"/>
</dbReference>
<evidence type="ECO:0000313" key="15">
    <source>
        <dbReference type="EMBL" id="SAI86254.1"/>
    </source>
</evidence>
<dbReference type="OMA" id="CANTGPM"/>
<dbReference type="GeneID" id="1454025"/>
<evidence type="ECO:0000313" key="13">
    <source>
        <dbReference type="EMBL" id="AZF82987.1"/>
    </source>
</evidence>
<dbReference type="GO" id="GO:0003677">
    <property type="term" value="F:DNA binding"/>
    <property type="evidence" value="ECO:0007669"/>
    <property type="project" value="InterPro"/>
</dbReference>
<evidence type="ECO:0000313" key="23">
    <source>
        <dbReference type="Proteomes" id="UP000273443"/>
    </source>
</evidence>
<dbReference type="KEGG" id="ssoa:SULA_0376"/>
<dbReference type="PANTHER" id="PTHR30545">
    <property type="entry name" value="SUGAR FERMENTATION STIMULATION PROTEIN A"/>
    <property type="match status" value="1"/>
</dbReference>
<dbReference type="CDD" id="cd22357">
    <property type="entry name" value="SfsA-like"/>
    <property type="match status" value="1"/>
</dbReference>
<dbReference type="EMBL" id="CP033237">
    <property type="protein sequence ID" value="AZF72542.1"/>
    <property type="molecule type" value="Genomic_DNA"/>
</dbReference>
<dbReference type="Proteomes" id="UP000282269">
    <property type="component" value="Chromosome"/>
</dbReference>
<dbReference type="Proteomes" id="UP000267993">
    <property type="component" value="Chromosome"/>
</dbReference>
<dbReference type="Proteomes" id="UP000278715">
    <property type="component" value="Chromosome"/>
</dbReference>
<dbReference type="EMBL" id="CP033236">
    <property type="protein sequence ID" value="AZF69922.1"/>
    <property type="molecule type" value="Genomic_DNA"/>
</dbReference>
<dbReference type="FunFam" id="2.40.50.580:FF:000002">
    <property type="entry name" value="Sugar fermentation stimulation protein homolog"/>
    <property type="match status" value="1"/>
</dbReference>
<evidence type="ECO:0000313" key="11">
    <source>
        <dbReference type="EMBL" id="AZF77771.1"/>
    </source>
</evidence>
<feature type="domain" description="SfsA N-terminal OB" evidence="3">
    <location>
        <begin position="36"/>
        <end position="98"/>
    </location>
</feature>
<feature type="domain" description="Sugar fermentation stimulation protein C-terminal" evidence="2">
    <location>
        <begin position="115"/>
        <end position="218"/>
    </location>
</feature>
<dbReference type="AlphaFoldDB" id="A0A0E3KA85"/>
<dbReference type="KEGG" id="ssof:SULC_0376"/>
<dbReference type="EMBL" id="CP033240">
    <property type="protein sequence ID" value="AZF80379.1"/>
    <property type="molecule type" value="Genomic_DNA"/>
</dbReference>
<dbReference type="GeneID" id="44128302"/>
<dbReference type="EMBL" id="CP033235">
    <property type="protein sequence ID" value="AZF67302.1"/>
    <property type="molecule type" value="Genomic_DNA"/>
</dbReference>
<dbReference type="RefSeq" id="WP_009991792.1">
    <property type="nucleotide sequence ID" value="NZ_CP011055.2"/>
</dbReference>
<dbReference type="EMBL" id="CP011055">
    <property type="protein sequence ID" value="AKA72794.1"/>
    <property type="molecule type" value="Genomic_DNA"/>
</dbReference>
<dbReference type="HAMAP" id="MF_00095">
    <property type="entry name" value="SfsA"/>
    <property type="match status" value="1"/>
</dbReference>
<dbReference type="KEGG" id="ssol:SULB_0378"/>
<evidence type="ECO:0000313" key="26">
    <source>
        <dbReference type="Proteomes" id="UP000282269"/>
    </source>
</evidence>
<dbReference type="PATRIC" id="fig|2287.6.peg.389"/>
<protein>
    <recommendedName>
        <fullName evidence="1">Sugar fermentation stimulation protein homolog</fullName>
    </recommendedName>
</protein>
<dbReference type="EMBL" id="CP033241">
    <property type="protein sequence ID" value="AZF82987.1"/>
    <property type="molecule type" value="Genomic_DNA"/>
</dbReference>
<dbReference type="Proteomes" id="UP000033085">
    <property type="component" value="Chromosome"/>
</dbReference>
<evidence type="ECO:0000313" key="22">
    <source>
        <dbReference type="Proteomes" id="UP000273194"/>
    </source>
</evidence>
<comment type="similarity">
    <text evidence="1">Belongs to the SfsA family.</text>
</comment>
<reference evidence="20 21" key="4">
    <citation type="journal article" date="2018" name="Proc. Natl. Acad. Sci. U.S.A.">
        <title>Nonmutational mechanism of inheritance in the Archaeon Sulfolobus solfataricus.</title>
        <authorList>
            <person name="Payne S."/>
            <person name="McCarthy S."/>
            <person name="Johnson T."/>
            <person name="North E."/>
            <person name="Blum P."/>
        </authorList>
    </citation>
    <scope>NUCLEOTIDE SEQUENCE [LARGE SCALE GENOMIC DNA]</scope>
    <source>
        <strain evidence="8 20">SARC-H</strain>
        <strain evidence="9 24">SARC-I</strain>
        <strain evidence="11 25">SARC-N</strain>
        <strain evidence="12 26">SARC-O</strain>
        <strain evidence="13 21">SUL120</strain>
        <strain evidence="7 22">SULG</strain>
        <strain evidence="10 23">SULM</strain>
    </source>
</reference>
<dbReference type="Proteomes" id="UP000033057">
    <property type="component" value="Chromosome"/>
</dbReference>
<dbReference type="Proteomes" id="UP000273443">
    <property type="component" value="Chromosome"/>
</dbReference>
<dbReference type="SMR" id="A0A0E3KA85"/>
<name>A0A0E3KA85_SACSO</name>
<dbReference type="NCBIfam" id="TIGR00230">
    <property type="entry name" value="sfsA"/>
    <property type="match status" value="1"/>
</dbReference>
<sequence>MNESNSQDLTRVSPFYIKEGFSVYEFTEKLFEAYVIERINRFLVKVTLDGEEILVHLHDPGRLKELIYPGNLVLIRETKGNKTKFSITAAYANSRFIVLDSRLHNIIASKFIPKIYEKEVKVGNSRIDFKYDNTYLEVKGCTLVENEIAYFPDAPTERGRKHLKELRELMRKGFNAILLILVMRNDAKCFLPNEKTDPKFSVEFWDSIKEGLKVYIKTFSLIGNKIVYVGDIPLCKTNLT</sequence>
<dbReference type="OrthoDB" id="34139at2157"/>
<evidence type="ECO:0000313" key="12">
    <source>
        <dbReference type="EMBL" id="AZF80379.1"/>
    </source>
</evidence>
<evidence type="ECO:0000256" key="1">
    <source>
        <dbReference type="HAMAP-Rule" id="MF_00095"/>
    </source>
</evidence>
<dbReference type="Proteomes" id="UP000275843">
    <property type="component" value="Chromosome"/>
</dbReference>
<evidence type="ECO:0000313" key="17">
    <source>
        <dbReference type="Proteomes" id="UP000033085"/>
    </source>
</evidence>
<reference evidence="19" key="3">
    <citation type="submission" date="2016-04" db="EMBL/GenBank/DDBJ databases">
        <authorList>
            <person name="Shah S.A."/>
            <person name="Garrett R.A."/>
        </authorList>
    </citation>
    <scope>NUCLEOTIDE SEQUENCE [LARGE SCALE GENOMIC DNA]</scope>
    <source>
        <strain evidence="19">ATCC 35091 / DSM 1616 / JCM 8930 / NBRC 15331 / P1</strain>
    </source>
</reference>
<evidence type="ECO:0000313" key="14">
    <source>
        <dbReference type="EMBL" id="QPG49788.1"/>
    </source>
</evidence>
<evidence type="ECO:0000259" key="2">
    <source>
        <dbReference type="Pfam" id="PF03749"/>
    </source>
</evidence>
<dbReference type="PANTHER" id="PTHR30545:SF2">
    <property type="entry name" value="SUGAR FERMENTATION STIMULATION PROTEIN A"/>
    <property type="match status" value="1"/>
</dbReference>
<reference evidence="14 27" key="6">
    <citation type="journal article" date="2020" name="Nat. Commun.">
        <title>The structures of two archaeal type IV pili illuminate evolutionary relationships.</title>
        <authorList>
            <person name="Wang F."/>
            <person name="Baquero D.P."/>
            <person name="Su Z."/>
            <person name="Beltran L.C."/>
            <person name="Prangishvili D."/>
            <person name="Krupovic M."/>
            <person name="Egelman E.H."/>
        </authorList>
    </citation>
    <scope>NUCLEOTIDE SEQUENCE [LARGE SCALE GENOMIC DNA]</scope>
    <source>
        <strain evidence="14 27">POZ149</strain>
    </source>
</reference>
<organism evidence="5 16">
    <name type="scientific">Saccharolobus solfataricus</name>
    <name type="common">Sulfolobus solfataricus</name>
    <dbReference type="NCBI Taxonomy" id="2287"/>
    <lineage>
        <taxon>Archaea</taxon>
        <taxon>Thermoproteota</taxon>
        <taxon>Thermoprotei</taxon>
        <taxon>Sulfolobales</taxon>
        <taxon>Sulfolobaceae</taxon>
        <taxon>Saccharolobus</taxon>
    </lineage>
</organism>
<dbReference type="Proteomes" id="UP000076770">
    <property type="component" value="Chromosome i"/>
</dbReference>
<evidence type="ECO:0000313" key="5">
    <source>
        <dbReference type="EMBL" id="AKA75493.1"/>
    </source>
</evidence>
<evidence type="ECO:0000313" key="6">
    <source>
        <dbReference type="EMBL" id="AKA78186.1"/>
    </source>
</evidence>
<evidence type="ECO:0000313" key="10">
    <source>
        <dbReference type="EMBL" id="AZF75163.1"/>
    </source>
</evidence>
<reference evidence="15" key="2">
    <citation type="submission" date="2016-04" db="EMBL/GenBank/DDBJ databases">
        <authorList>
            <person name="Evans L.H."/>
            <person name="Alamgir A."/>
            <person name="Owens N."/>
            <person name="Weber N.D."/>
            <person name="Virtaneva K."/>
            <person name="Barbian K."/>
            <person name="Babar A."/>
            <person name="Rosenke K."/>
        </authorList>
    </citation>
    <scope>NUCLEOTIDE SEQUENCE</scope>
    <source>
        <strain evidence="15">P1</strain>
    </source>
</reference>
<evidence type="ECO:0000313" key="27">
    <source>
        <dbReference type="Proteomes" id="UP000594632"/>
    </source>
</evidence>